<keyword evidence="2" id="KW-1185">Reference proteome</keyword>
<evidence type="ECO:0000313" key="1">
    <source>
        <dbReference type="EMBL" id="KAJ8115142.1"/>
    </source>
</evidence>
<comment type="caution">
    <text evidence="1">The sequence shown here is derived from an EMBL/GenBank/DDBJ whole genome shotgun (WGS) entry which is preliminary data.</text>
</comment>
<gene>
    <name evidence="1" type="ORF">OPT61_g3139</name>
</gene>
<accession>A0ACC2IJ53</accession>
<sequence>MALVVAALLGFAQLPIAHAVSSLKIETTSGTVQGAVDSITPNVAHFLGVPFAEQPLGKRRWLPSIPKVKESGTIDASNFGPACPQFEGEGDSVWLTDATEFVITPRNYTGEDCLTVNVWAPWTKEVEQGNCTEEAYETEEQLPVLAWIHGGSFQTGAATVPYQDPSRWIQRSGKHIVVGIQYRLGIFGQPNAAGLADDEQNLGFLDQRLALEWIRDNIANFGGDPDRITLWGQSAGAASVDNYNFAYPDDPIVSGLIMHSGTSFLDLTSVDPNHTNFTSVATSLGCGGLNGTAEVNCLRDVPYTEIISFLKARSDNGTTPGLTFNPIVDNRTKFSNYTARALAGNFTGKPAIIGTTVDEGNVFLPYNRTYGPDLAIADFLTMSFFLCPSVQTTHNRFAMNSTTFRYLYDGNFTNIAPQWWQGAYHQADLPLVFGTHNIARSNSTALEFAVSEAMQDYWLAFAEDPINGLPKAGWEAYEPTGEAVLFGHEGKVVQPIAEAALDAPCNGLAPNGLPKPPTF</sequence>
<name>A0ACC2IJ53_9PLEO</name>
<protein>
    <submittedName>
        <fullName evidence="1">Uncharacterized protein</fullName>
    </submittedName>
</protein>
<proteinExistence type="predicted"/>
<reference evidence="1" key="1">
    <citation type="submission" date="2022-11" db="EMBL/GenBank/DDBJ databases">
        <title>Genome Sequence of Boeremia exigua.</title>
        <authorList>
            <person name="Buettner E."/>
        </authorList>
    </citation>
    <scope>NUCLEOTIDE SEQUENCE</scope>
    <source>
        <strain evidence="1">CU02</strain>
    </source>
</reference>
<dbReference type="Proteomes" id="UP001153331">
    <property type="component" value="Unassembled WGS sequence"/>
</dbReference>
<dbReference type="EMBL" id="JAPHNI010000155">
    <property type="protein sequence ID" value="KAJ8115142.1"/>
    <property type="molecule type" value="Genomic_DNA"/>
</dbReference>
<evidence type="ECO:0000313" key="2">
    <source>
        <dbReference type="Proteomes" id="UP001153331"/>
    </source>
</evidence>
<organism evidence="1 2">
    <name type="scientific">Boeremia exigua</name>
    <dbReference type="NCBI Taxonomy" id="749465"/>
    <lineage>
        <taxon>Eukaryota</taxon>
        <taxon>Fungi</taxon>
        <taxon>Dikarya</taxon>
        <taxon>Ascomycota</taxon>
        <taxon>Pezizomycotina</taxon>
        <taxon>Dothideomycetes</taxon>
        <taxon>Pleosporomycetidae</taxon>
        <taxon>Pleosporales</taxon>
        <taxon>Pleosporineae</taxon>
        <taxon>Didymellaceae</taxon>
        <taxon>Boeremia</taxon>
    </lineage>
</organism>